<dbReference type="Proteomes" id="UP000321389">
    <property type="component" value="Chromosome"/>
</dbReference>
<dbReference type="AlphaFoldDB" id="A0A5B8L0U9"/>
<evidence type="ECO:0000313" key="3">
    <source>
        <dbReference type="Proteomes" id="UP000321389"/>
    </source>
</evidence>
<reference evidence="2" key="1">
    <citation type="submission" date="2020-04" db="EMBL/GenBank/DDBJ databases">
        <title>Nitratireductor sp. nov. isolated from mangrove soil.</title>
        <authorList>
            <person name="Ye Y."/>
        </authorList>
    </citation>
    <scope>NUCLEOTIDE SEQUENCE</scope>
    <source>
        <strain evidence="2">SY7</strain>
    </source>
</reference>
<evidence type="ECO:0000256" key="1">
    <source>
        <dbReference type="SAM" id="Phobius"/>
    </source>
</evidence>
<evidence type="ECO:0000313" key="2">
    <source>
        <dbReference type="EMBL" id="QDZ01565.1"/>
    </source>
</evidence>
<dbReference type="EMBL" id="CP042301">
    <property type="protein sequence ID" value="QDZ01565.1"/>
    <property type="molecule type" value="Genomic_DNA"/>
</dbReference>
<name>A0A5B8L0U9_9HYPH</name>
<gene>
    <name evidence="2" type="ORF">FQ775_14925</name>
</gene>
<dbReference type="RefSeq" id="WP_146300208.1">
    <property type="nucleotide sequence ID" value="NZ_CP042301.2"/>
</dbReference>
<dbReference type="InterPro" id="IPR046342">
    <property type="entry name" value="CBS_dom_sf"/>
</dbReference>
<proteinExistence type="predicted"/>
<organism evidence="2 3">
    <name type="scientific">Nitratireductor mangrovi</name>
    <dbReference type="NCBI Taxonomy" id="2599600"/>
    <lineage>
        <taxon>Bacteria</taxon>
        <taxon>Pseudomonadati</taxon>
        <taxon>Pseudomonadota</taxon>
        <taxon>Alphaproteobacteria</taxon>
        <taxon>Hyphomicrobiales</taxon>
        <taxon>Phyllobacteriaceae</taxon>
        <taxon>Nitratireductor</taxon>
    </lineage>
</organism>
<evidence type="ECO:0008006" key="4">
    <source>
        <dbReference type="Google" id="ProtNLM"/>
    </source>
</evidence>
<keyword evidence="1" id="KW-0472">Membrane</keyword>
<dbReference type="KEGG" id="niy:FQ775_14925"/>
<keyword evidence="1" id="KW-0812">Transmembrane</keyword>
<protein>
    <recommendedName>
        <fullName evidence="4">CBS domain-containing protein</fullName>
    </recommendedName>
</protein>
<feature type="transmembrane region" description="Helical" evidence="1">
    <location>
        <begin position="36"/>
        <end position="57"/>
    </location>
</feature>
<keyword evidence="1" id="KW-1133">Transmembrane helix</keyword>
<accession>A0A5B8L0U9</accession>
<keyword evidence="3" id="KW-1185">Reference proteome</keyword>
<sequence length="273" mass="29928">MSIELSAFTAASLLFAACLLLSFAIASRGVNITPTLAAASFAIIAFYLVLSGSVSELTGGGFSVKLKQISSIQLEDQLIEHGDIVGTEALGNDLEAEAFFQRAQRVIAIDGEAWNELPDGGRLRKTQIIATSIYQSLLSGGFQGLLVTNGNREPVGFFEASYFLDLLRLPLDRAAIPLNERENVLSDDEILSRLKETNLFTLMRNPVVRAEREGNKVWVEYSEPAVTMFRRIRENNLESVILVDFRGQYVGAVSRDKVTAQILSALLDPRAAE</sequence>
<dbReference type="SUPFAM" id="SSF54631">
    <property type="entry name" value="CBS-domain pair"/>
    <property type="match status" value="1"/>
</dbReference>